<gene>
    <name evidence="2" type="ORF">AJ80_06604</name>
</gene>
<proteinExistence type="predicted"/>
<dbReference type="EMBL" id="PDNA01000113">
    <property type="protein sequence ID" value="PGH12780.1"/>
    <property type="molecule type" value="Genomic_DNA"/>
</dbReference>
<keyword evidence="3" id="KW-1185">Reference proteome</keyword>
<dbReference type="STRING" id="1447883.A0A2B7XUV3"/>
<evidence type="ECO:0000313" key="2">
    <source>
        <dbReference type="EMBL" id="PGH12780.1"/>
    </source>
</evidence>
<evidence type="ECO:0000256" key="1">
    <source>
        <dbReference type="SAM" id="Phobius"/>
    </source>
</evidence>
<dbReference type="OrthoDB" id="3202396at2759"/>
<accession>A0A2B7XUV3</accession>
<feature type="transmembrane region" description="Helical" evidence="1">
    <location>
        <begin position="20"/>
        <end position="48"/>
    </location>
</feature>
<keyword evidence="1" id="KW-0812">Transmembrane</keyword>
<dbReference type="Pfam" id="PF13826">
    <property type="entry name" value="Monooxy_af470-like"/>
    <property type="match status" value="1"/>
</dbReference>
<comment type="caution">
    <text evidence="2">The sequence shown here is derived from an EMBL/GenBank/DDBJ whole genome shotgun (WGS) entry which is preliminary data.</text>
</comment>
<keyword evidence="1" id="KW-1133">Transmembrane helix</keyword>
<evidence type="ECO:0000313" key="3">
    <source>
        <dbReference type="Proteomes" id="UP000224634"/>
    </source>
</evidence>
<dbReference type="InterPro" id="IPR025444">
    <property type="entry name" value="Monooxy_af470"/>
</dbReference>
<name>A0A2B7XUV3_POLH7</name>
<protein>
    <submittedName>
        <fullName evidence="2">Uncharacterized protein</fullName>
    </submittedName>
</protein>
<keyword evidence="1" id="KW-0472">Membrane</keyword>
<dbReference type="AlphaFoldDB" id="A0A2B7XUV3"/>
<sequence>MAKEPYPALIAEDFELTTWMAIGASIYAVMVWVLPFWISVPLPILFLVTRTIKTVLMSKGILSPPSSDTLPGRYTAKIPGPYGRGQGGVVCFILGARINHPMGRAAPGIYEVDKMYRSAWREAAGNRDKYGYLGKSSMLVASEEKGGITFLWLTYWKTLEGLRDFAAGDSHRTVQMQWLAKQYPYLGIMHETYHSPSGSWENIYHDFQPFGLGSTKYAVETDPSTKEGGVETDEKGRPLSTPLISAKGRSMRSMFARMGRYEDINVAKWNPEQGLFDE</sequence>
<organism evidence="2 3">
    <name type="scientific">Polytolypa hystricis (strain UAMH7299)</name>
    <dbReference type="NCBI Taxonomy" id="1447883"/>
    <lineage>
        <taxon>Eukaryota</taxon>
        <taxon>Fungi</taxon>
        <taxon>Dikarya</taxon>
        <taxon>Ascomycota</taxon>
        <taxon>Pezizomycotina</taxon>
        <taxon>Eurotiomycetes</taxon>
        <taxon>Eurotiomycetidae</taxon>
        <taxon>Onygenales</taxon>
        <taxon>Onygenales incertae sedis</taxon>
        <taxon>Polytolypa</taxon>
    </lineage>
</organism>
<dbReference type="Proteomes" id="UP000224634">
    <property type="component" value="Unassembled WGS sequence"/>
</dbReference>
<reference evidence="2 3" key="1">
    <citation type="submission" date="2017-10" db="EMBL/GenBank/DDBJ databases">
        <title>Comparative genomics in systemic dimorphic fungi from Ajellomycetaceae.</title>
        <authorList>
            <person name="Munoz J.F."/>
            <person name="Mcewen J.G."/>
            <person name="Clay O.K."/>
            <person name="Cuomo C.A."/>
        </authorList>
    </citation>
    <scope>NUCLEOTIDE SEQUENCE [LARGE SCALE GENOMIC DNA]</scope>
    <source>
        <strain evidence="2 3">UAMH7299</strain>
    </source>
</reference>